<protein>
    <submittedName>
        <fullName evidence="2">Uncharacterized protein</fullName>
    </submittedName>
</protein>
<reference evidence="2" key="1">
    <citation type="submission" date="2020-01" db="EMBL/GenBank/DDBJ databases">
        <authorList>
            <consortium name="DOE Joint Genome Institute"/>
            <person name="Haridas S."/>
            <person name="Albert R."/>
            <person name="Binder M."/>
            <person name="Bloem J."/>
            <person name="Labutti K."/>
            <person name="Salamov A."/>
            <person name="Andreopoulos B."/>
            <person name="Baker S.E."/>
            <person name="Barry K."/>
            <person name="Bills G."/>
            <person name="Bluhm B.H."/>
            <person name="Cannon C."/>
            <person name="Castanera R."/>
            <person name="Culley D.E."/>
            <person name="Daum C."/>
            <person name="Ezra D."/>
            <person name="Gonzalez J.B."/>
            <person name="Henrissat B."/>
            <person name="Kuo A."/>
            <person name="Liang C."/>
            <person name="Lipzen A."/>
            <person name="Lutzoni F."/>
            <person name="Magnuson J."/>
            <person name="Mondo S."/>
            <person name="Nolan M."/>
            <person name="Ohm R."/>
            <person name="Pangilinan J."/>
            <person name="Park H.-J."/>
            <person name="Ramirez L."/>
            <person name="Alfaro M."/>
            <person name="Sun H."/>
            <person name="Tritt A."/>
            <person name="Yoshinaga Y."/>
            <person name="Zwiers L.-H."/>
            <person name="Turgeon B.G."/>
            <person name="Goodwin S.B."/>
            <person name="Spatafora J.W."/>
            <person name="Crous P.W."/>
            <person name="Grigoriev I.V."/>
        </authorList>
    </citation>
    <scope>NUCLEOTIDE SEQUENCE</scope>
    <source>
        <strain evidence="2">CBS 342.82</strain>
    </source>
</reference>
<dbReference type="Proteomes" id="UP000504637">
    <property type="component" value="Unplaced"/>
</dbReference>
<dbReference type="AlphaFoldDB" id="A0A6J3LY57"/>
<gene>
    <name evidence="2" type="ORF">K489DRAFT_303831</name>
</gene>
<dbReference type="RefSeq" id="XP_033457736.1">
    <property type="nucleotide sequence ID" value="XM_033600491.1"/>
</dbReference>
<evidence type="ECO:0000313" key="2">
    <source>
        <dbReference type="RefSeq" id="XP_033457736.1"/>
    </source>
</evidence>
<evidence type="ECO:0000313" key="1">
    <source>
        <dbReference type="Proteomes" id="UP000504637"/>
    </source>
</evidence>
<reference evidence="2" key="2">
    <citation type="submission" date="2020-04" db="EMBL/GenBank/DDBJ databases">
        <authorList>
            <consortium name="NCBI Genome Project"/>
        </authorList>
    </citation>
    <scope>NUCLEOTIDE SEQUENCE</scope>
    <source>
        <strain evidence="2">CBS 342.82</strain>
    </source>
</reference>
<reference evidence="2" key="3">
    <citation type="submission" date="2025-08" db="UniProtKB">
        <authorList>
            <consortium name="RefSeq"/>
        </authorList>
    </citation>
    <scope>IDENTIFICATION</scope>
    <source>
        <strain evidence="2">CBS 342.82</strain>
    </source>
</reference>
<keyword evidence="1" id="KW-1185">Reference proteome</keyword>
<organism evidence="2">
    <name type="scientific">Dissoconium aciculare CBS 342.82</name>
    <dbReference type="NCBI Taxonomy" id="1314786"/>
    <lineage>
        <taxon>Eukaryota</taxon>
        <taxon>Fungi</taxon>
        <taxon>Dikarya</taxon>
        <taxon>Ascomycota</taxon>
        <taxon>Pezizomycotina</taxon>
        <taxon>Dothideomycetes</taxon>
        <taxon>Dothideomycetidae</taxon>
        <taxon>Mycosphaerellales</taxon>
        <taxon>Dissoconiaceae</taxon>
        <taxon>Dissoconium</taxon>
    </lineage>
</organism>
<feature type="non-terminal residue" evidence="2">
    <location>
        <position position="52"/>
    </location>
</feature>
<proteinExistence type="predicted"/>
<sequence>MGLVDKLIAKYELYRLEQRYTRREKRTTFTSGARYVDGEYVYGDSPISAKST</sequence>
<dbReference type="GeneID" id="54358291"/>
<dbReference type="OrthoDB" id="5285218at2759"/>
<name>A0A6J3LY57_9PEZI</name>
<accession>A0A6J3LY57</accession>